<dbReference type="Pfam" id="PF13432">
    <property type="entry name" value="TPR_16"/>
    <property type="match status" value="1"/>
</dbReference>
<dbReference type="SUPFAM" id="SSF48452">
    <property type="entry name" value="TPR-like"/>
    <property type="match status" value="1"/>
</dbReference>
<evidence type="ECO:0000313" key="2">
    <source>
        <dbReference type="EMBL" id="KGJ91187.1"/>
    </source>
</evidence>
<dbReference type="PROSITE" id="PS51257">
    <property type="entry name" value="PROKAR_LIPOPROTEIN"/>
    <property type="match status" value="1"/>
</dbReference>
<dbReference type="SMART" id="SM00028">
    <property type="entry name" value="TPR"/>
    <property type="match status" value="4"/>
</dbReference>
<dbReference type="OrthoDB" id="6399372at2"/>
<dbReference type="EMBL" id="JQEC01000042">
    <property type="protein sequence ID" value="KGJ91187.1"/>
    <property type="molecule type" value="Genomic_DNA"/>
</dbReference>
<sequence>MKNKLITKPLAKPIKFILLILNIFMSTLLSGCQTPAPEIKANLSETTLANIALQSGDMRSAIALYQKILLSAEQQVNEDKDYTESTAETADRVHILLSLGLAYRAIEQNELAVHYLKKVTEQSEKNLAAWRQLGLNYLDQQDYKAAEQAFSHAIAINAFDSTSLNGLGVSYSWLQSYQAAHQYLMQALALSPGSLEFKNNLALNYILREQYLAAIKLLLPLYQQQRSSEKMRNNLAFALTLNGNEKQAKRVLANDYNQEQIEQNIKYYLQFSHTSKLDLTTRQDLG</sequence>
<dbReference type="PANTHER" id="PTHR12558">
    <property type="entry name" value="CELL DIVISION CYCLE 16,23,27"/>
    <property type="match status" value="1"/>
</dbReference>
<evidence type="ECO:0000256" key="1">
    <source>
        <dbReference type="PROSITE-ProRule" id="PRU00339"/>
    </source>
</evidence>
<dbReference type="AlphaFoldDB" id="A0A099KMQ5"/>
<keyword evidence="1" id="KW-0802">TPR repeat</keyword>
<comment type="caution">
    <text evidence="2">The sequence shown here is derived from an EMBL/GenBank/DDBJ whole genome shotgun (WGS) entry which is preliminary data.</text>
</comment>
<dbReference type="Proteomes" id="UP000029868">
    <property type="component" value="Unassembled WGS sequence"/>
</dbReference>
<evidence type="ECO:0000313" key="3">
    <source>
        <dbReference type="Proteomes" id="UP000029868"/>
    </source>
</evidence>
<dbReference type="Gene3D" id="1.25.40.10">
    <property type="entry name" value="Tetratricopeptide repeat domain"/>
    <property type="match status" value="1"/>
</dbReference>
<dbReference type="PROSITE" id="PS50005">
    <property type="entry name" value="TPR"/>
    <property type="match status" value="2"/>
</dbReference>
<dbReference type="InterPro" id="IPR011990">
    <property type="entry name" value="TPR-like_helical_dom_sf"/>
</dbReference>
<feature type="repeat" description="TPR" evidence="1">
    <location>
        <begin position="127"/>
        <end position="160"/>
    </location>
</feature>
<dbReference type="Pfam" id="PF13374">
    <property type="entry name" value="TPR_10"/>
    <property type="match status" value="1"/>
</dbReference>
<dbReference type="PANTHER" id="PTHR12558:SF13">
    <property type="entry name" value="CELL DIVISION CYCLE PROTEIN 27 HOMOLOG"/>
    <property type="match status" value="1"/>
</dbReference>
<protein>
    <submittedName>
        <fullName evidence="2">Tetratricopeptide repeat-containing protein</fullName>
    </submittedName>
</protein>
<gene>
    <name evidence="2" type="ORF">GAB14E_3339</name>
</gene>
<dbReference type="PATRIC" id="fig|28229.3.peg.3060"/>
<accession>A0A099KMQ5</accession>
<name>A0A099KMQ5_COLPS</name>
<organism evidence="2 3">
    <name type="scientific">Colwellia psychrerythraea</name>
    <name type="common">Vibrio psychroerythus</name>
    <dbReference type="NCBI Taxonomy" id="28229"/>
    <lineage>
        <taxon>Bacteria</taxon>
        <taxon>Pseudomonadati</taxon>
        <taxon>Pseudomonadota</taxon>
        <taxon>Gammaproteobacteria</taxon>
        <taxon>Alteromonadales</taxon>
        <taxon>Colwelliaceae</taxon>
        <taxon>Colwellia</taxon>
    </lineage>
</organism>
<reference evidence="2 3" key="1">
    <citation type="submission" date="2014-08" db="EMBL/GenBank/DDBJ databases">
        <title>Genomic and Phenotypic Diversity of Colwellia psychrerythraea strains from Disparate Marine Basins.</title>
        <authorList>
            <person name="Techtmann S.M."/>
            <person name="Stelling S.C."/>
            <person name="Utturkar S.M."/>
            <person name="Alshibli N."/>
            <person name="Harris A."/>
            <person name="Brown S.D."/>
            <person name="Hazen T.C."/>
        </authorList>
    </citation>
    <scope>NUCLEOTIDE SEQUENCE [LARGE SCALE GENOMIC DNA]</scope>
    <source>
        <strain evidence="2 3">GAB14E</strain>
    </source>
</reference>
<feature type="repeat" description="TPR" evidence="1">
    <location>
        <begin position="161"/>
        <end position="194"/>
    </location>
</feature>
<proteinExistence type="predicted"/>
<dbReference type="InterPro" id="IPR019734">
    <property type="entry name" value="TPR_rpt"/>
</dbReference>